<reference evidence="3" key="1">
    <citation type="submission" date="2022-07" db="EMBL/GenBank/DDBJ databases">
        <title>Genome Sequence of Physisporinus lineatus.</title>
        <authorList>
            <person name="Buettner E."/>
        </authorList>
    </citation>
    <scope>NUCLEOTIDE SEQUENCE</scope>
    <source>
        <strain evidence="3">VT162</strain>
    </source>
</reference>
<accession>A0AAD5UUC1</accession>
<dbReference type="Pfam" id="PF13374">
    <property type="entry name" value="TPR_10"/>
    <property type="match status" value="3"/>
</dbReference>
<name>A0AAD5UUC1_9APHY</name>
<dbReference type="SUPFAM" id="SSF48452">
    <property type="entry name" value="TPR-like"/>
    <property type="match status" value="3"/>
</dbReference>
<feature type="region of interest" description="Disordered" evidence="1">
    <location>
        <begin position="400"/>
        <end position="421"/>
    </location>
</feature>
<feature type="region of interest" description="Disordered" evidence="1">
    <location>
        <begin position="1"/>
        <end position="47"/>
    </location>
</feature>
<dbReference type="Proteomes" id="UP001212997">
    <property type="component" value="Unassembled WGS sequence"/>
</dbReference>
<dbReference type="PANTHER" id="PTHR33840:SF2">
    <property type="entry name" value="TLE1 PHOSPHOLIPASE DOMAIN-CONTAINING PROTEIN"/>
    <property type="match status" value="1"/>
</dbReference>
<dbReference type="InterPro" id="IPR011990">
    <property type="entry name" value="TPR-like_helical_dom_sf"/>
</dbReference>
<dbReference type="PANTHER" id="PTHR33840">
    <property type="match status" value="1"/>
</dbReference>
<dbReference type="InterPro" id="IPR018712">
    <property type="entry name" value="Tle1-like_cat"/>
</dbReference>
<dbReference type="Gene3D" id="1.25.40.10">
    <property type="entry name" value="Tetratricopeptide repeat domain"/>
    <property type="match status" value="4"/>
</dbReference>
<gene>
    <name evidence="3" type="ORF">NLI96_g10066</name>
</gene>
<evidence type="ECO:0000313" key="4">
    <source>
        <dbReference type="Proteomes" id="UP001212997"/>
    </source>
</evidence>
<proteinExistence type="predicted"/>
<evidence type="ECO:0000256" key="1">
    <source>
        <dbReference type="SAM" id="MobiDB-lite"/>
    </source>
</evidence>
<evidence type="ECO:0000313" key="3">
    <source>
        <dbReference type="EMBL" id="KAJ3478000.1"/>
    </source>
</evidence>
<dbReference type="SMART" id="SM00028">
    <property type="entry name" value="TPR"/>
    <property type="match status" value="6"/>
</dbReference>
<dbReference type="AlphaFoldDB" id="A0AAD5UUC1"/>
<keyword evidence="4" id="KW-1185">Reference proteome</keyword>
<protein>
    <recommendedName>
        <fullName evidence="2">T6SS Phospholipase effector Tle1-like catalytic domain-containing protein</fullName>
    </recommendedName>
</protein>
<dbReference type="InterPro" id="IPR019734">
    <property type="entry name" value="TPR_rpt"/>
</dbReference>
<dbReference type="Pfam" id="PF09994">
    <property type="entry name" value="T6SS_Tle1-like_cat"/>
    <property type="match status" value="1"/>
</dbReference>
<dbReference type="EMBL" id="JANAWD010000546">
    <property type="protein sequence ID" value="KAJ3478000.1"/>
    <property type="molecule type" value="Genomic_DNA"/>
</dbReference>
<evidence type="ECO:0000259" key="2">
    <source>
        <dbReference type="Pfam" id="PF09994"/>
    </source>
</evidence>
<feature type="domain" description="T6SS Phospholipase effector Tle1-like catalytic" evidence="2">
    <location>
        <begin position="91"/>
        <end position="350"/>
    </location>
</feature>
<organism evidence="3 4">
    <name type="scientific">Meripilus lineatus</name>
    <dbReference type="NCBI Taxonomy" id="2056292"/>
    <lineage>
        <taxon>Eukaryota</taxon>
        <taxon>Fungi</taxon>
        <taxon>Dikarya</taxon>
        <taxon>Basidiomycota</taxon>
        <taxon>Agaricomycotina</taxon>
        <taxon>Agaricomycetes</taxon>
        <taxon>Polyporales</taxon>
        <taxon>Meripilaceae</taxon>
        <taxon>Meripilus</taxon>
    </lineage>
</organism>
<comment type="caution">
    <text evidence="3">The sequence shown here is derived from an EMBL/GenBank/DDBJ whole genome shotgun (WGS) entry which is preliminary data.</text>
</comment>
<feature type="compositionally biased region" description="Pro residues" evidence="1">
    <location>
        <begin position="409"/>
        <end position="421"/>
    </location>
</feature>
<sequence length="1113" mass="125113">MEDNNEPQEQPPPDNSQTTPIVEEENSARVGADTQGESGRNQDIPLKSLQPPTFVLFSLVLHLEILTSSYSPSSRDKKSCHRCNKEIGTGRNLVVCFDGTSNKFGKKNTNVLEFYSRLDEKNIYYNPGVGTAPNPKPSTWQRLKRYGDLAFAHSFDHLVRQGYKWIIDVYEPGDRIYICGFSRGAYQAKTLAAMITAVGLIPRGNDRQIPFAYQIYLESEESDEKRKDAEEFKRKLTFNGNVGVHFLGIWDTVSSVGFVREERPGTTRVHENVCYVRHALALDECRVKFEPEYVCGNRPVPPEYLVNDERGIPRVKEVWFAGSHSDVGGGSTENRTLDNAAIPSLWMANQAMLAGLSLKPSKVNWVEEKLRTMCPTDSMKWFYRPIEILPVKRLKFHSQHVPSSTQPLTPSPDRSPLPPVFNPPNTTRRWHVFRGRKMLPGQLIHVSVCLMGGHYKPKASRHGINWGDIVGMGVGREKEADWMPEELEPHFEMDLYDVAGAESIMKEWIAEPKNEEWATRLNFLASVSSGVSMILNQAAVPSRLCEMIREKKECASDLLTTLAKNDSDHLLICLPELVETVERGASTINDKSLSGTLRTLFQNYGELPLPKEYIPVSPSSNDPGPSLKWVHRMAISSLYFTRYIYTRNANDLVKSENLLLSLPESIRGSPEIQNSYATMLEAKGTLDALEKAVTIRDSLPRPHSDMYHRILVNTRLNLATLRVRLRFSRKYDALSNITTHSRSVALMEDEEFAKCLSNLGNRLHSLDEWKDALEVAKESVTVFRRIYPDPLAVDADMATALNNFSNRLRGAGQLEDALHEMEEAVRMRRTLCHGDDLTEVWSDLAISLGNLSECQRRLGDVEGAHLSAKEAVQIHRSKGSDSSQGPSAELASNLLMLSIVQQSLGRIEDALVTIQECIEMQEVLAEQDAMQIPALANTLNSLYVRLSDLGRHDEALVAIQRAVSMREVLAHDRPAAFNQYLATSLNNLYVCLSDLGRHEEALVAIQRAVSMGEVLAHDRPAAFNQDLAGSLFNLSRQYSQLNRHEDALEPAERSLALYRELVKTRPLVFKKEVIRGLLHLSNCLIHLGRNGEAVEARKELNELRAQASSGSFH</sequence>